<dbReference type="Pfam" id="PF22892">
    <property type="entry name" value="DSRM_MRPL44"/>
    <property type="match status" value="1"/>
</dbReference>
<dbReference type="Gene3D" id="1.10.1520.10">
    <property type="entry name" value="Ribonuclease III domain"/>
    <property type="match status" value="1"/>
</dbReference>
<organism evidence="9 10">
    <name type="scientific">Smittium angustum</name>
    <dbReference type="NCBI Taxonomy" id="133377"/>
    <lineage>
        <taxon>Eukaryota</taxon>
        <taxon>Fungi</taxon>
        <taxon>Fungi incertae sedis</taxon>
        <taxon>Zoopagomycota</taxon>
        <taxon>Kickxellomycotina</taxon>
        <taxon>Harpellomycetes</taxon>
        <taxon>Harpellales</taxon>
        <taxon>Legeriomycetaceae</taxon>
        <taxon>Smittium</taxon>
    </lineage>
</organism>
<dbReference type="SUPFAM" id="SSF54768">
    <property type="entry name" value="dsRNA-binding domain-like"/>
    <property type="match status" value="1"/>
</dbReference>
<keyword evidence="3" id="KW-0689">Ribosomal protein</keyword>
<dbReference type="CDD" id="cd19873">
    <property type="entry name" value="DSRM_MRPL3_like"/>
    <property type="match status" value="1"/>
</dbReference>
<dbReference type="Proteomes" id="UP000245591">
    <property type="component" value="Unassembled WGS sequence"/>
</dbReference>
<dbReference type="InterPro" id="IPR000999">
    <property type="entry name" value="RNase_III_dom"/>
</dbReference>
<dbReference type="EMBL" id="MBFU01001278">
    <property type="protein sequence ID" value="PVZ96460.1"/>
    <property type="molecule type" value="Genomic_DNA"/>
</dbReference>
<dbReference type="PANTHER" id="PTHR28160:SF1">
    <property type="entry name" value="LARGE RIBOSOMAL SUBUNIT PROTEIN ML57"/>
    <property type="match status" value="1"/>
</dbReference>
<name>A0A2U1IUI5_SMIAN</name>
<dbReference type="CDD" id="cd00593">
    <property type="entry name" value="RIBOc"/>
    <property type="match status" value="1"/>
</dbReference>
<keyword evidence="4" id="KW-0496">Mitochondrion</keyword>
<accession>A0A2U1IUI5</accession>
<dbReference type="InterPro" id="IPR040030">
    <property type="entry name" value="Ribosomal_mL57"/>
</dbReference>
<dbReference type="GO" id="GO:0006396">
    <property type="term" value="P:RNA processing"/>
    <property type="evidence" value="ECO:0007669"/>
    <property type="project" value="InterPro"/>
</dbReference>
<protein>
    <recommendedName>
        <fullName evidence="7">Large ribosomal subunit protein mL44</fullName>
    </recommendedName>
</protein>
<dbReference type="GO" id="GO:0032543">
    <property type="term" value="P:mitochondrial translation"/>
    <property type="evidence" value="ECO:0007669"/>
    <property type="project" value="InterPro"/>
</dbReference>
<comment type="subcellular location">
    <subcellularLocation>
        <location evidence="1">Mitochondrion</location>
    </subcellularLocation>
</comment>
<comment type="caution">
    <text evidence="9">The sequence shown here is derived from an EMBL/GenBank/DDBJ whole genome shotgun (WGS) entry which is preliminary data.</text>
</comment>
<dbReference type="GO" id="GO:0004525">
    <property type="term" value="F:ribonuclease III activity"/>
    <property type="evidence" value="ECO:0007669"/>
    <property type="project" value="InterPro"/>
</dbReference>
<evidence type="ECO:0000256" key="2">
    <source>
        <dbReference type="ARBA" id="ARBA00022884"/>
    </source>
</evidence>
<evidence type="ECO:0000256" key="5">
    <source>
        <dbReference type="ARBA" id="ARBA00023274"/>
    </source>
</evidence>
<dbReference type="InterPro" id="IPR014720">
    <property type="entry name" value="dsRBD_dom"/>
</dbReference>
<sequence length="294" mass="33927">MNSLFQKLQFKTLVLRLNKNYSTTRLVNKEKQAFDELTQEKINAFKNRIEIPFTNEKVIFQALTHKSYDHARVPTNERFEWLGKRVLNMYVGEFLEDSFPDLNAEQIQDLSQVYFGERKLSDISRKLGMQYMVRWKSHSYNSPAEGNHGESKVLGKAFQALVGAIYSDQGSKAARDFTRKHLFDQPINISLVMELDQPKRRLLGITTRKNLQEPISRVLKETGMFTPVPYYVVGIFINDKKVGEGFGDSIESAESKAAKDALIRNYTNEDRSFDLETQVEQPENKITFFSSGLE</sequence>
<evidence type="ECO:0000256" key="6">
    <source>
        <dbReference type="ARBA" id="ARBA00024034"/>
    </source>
</evidence>
<evidence type="ECO:0000256" key="3">
    <source>
        <dbReference type="ARBA" id="ARBA00022980"/>
    </source>
</evidence>
<keyword evidence="5" id="KW-0687">Ribonucleoprotein</keyword>
<evidence type="ECO:0000313" key="9">
    <source>
        <dbReference type="EMBL" id="PVZ96460.1"/>
    </source>
</evidence>
<dbReference type="InterPro" id="IPR044444">
    <property type="entry name" value="Ribosomal_mL44_DSRM_metazoa"/>
</dbReference>
<dbReference type="Pfam" id="PF14622">
    <property type="entry name" value="Ribonucleas_3_3"/>
    <property type="match status" value="1"/>
</dbReference>
<dbReference type="AlphaFoldDB" id="A0A2U1IUI5"/>
<evidence type="ECO:0000256" key="1">
    <source>
        <dbReference type="ARBA" id="ARBA00004173"/>
    </source>
</evidence>
<feature type="domain" description="RNase III" evidence="8">
    <location>
        <begin position="42"/>
        <end position="170"/>
    </location>
</feature>
<comment type="similarity">
    <text evidence="6">Belongs to the ribonuclease III family. Mitochondrion-specific ribosomal protein mL44 subfamily.</text>
</comment>
<dbReference type="Gene3D" id="3.30.160.20">
    <property type="match status" value="1"/>
</dbReference>
<dbReference type="GO" id="GO:0003735">
    <property type="term" value="F:structural constituent of ribosome"/>
    <property type="evidence" value="ECO:0007669"/>
    <property type="project" value="InterPro"/>
</dbReference>
<evidence type="ECO:0000259" key="8">
    <source>
        <dbReference type="PROSITE" id="PS50142"/>
    </source>
</evidence>
<keyword evidence="2" id="KW-0694">RNA-binding</keyword>
<dbReference type="PANTHER" id="PTHR28160">
    <property type="entry name" value="54S RIBOSOMAL PROTEIN L15, MITOCHONDRIAL"/>
    <property type="match status" value="1"/>
</dbReference>
<evidence type="ECO:0000313" key="10">
    <source>
        <dbReference type="Proteomes" id="UP000245591"/>
    </source>
</evidence>
<dbReference type="SMART" id="SM00535">
    <property type="entry name" value="RIBOc"/>
    <property type="match status" value="1"/>
</dbReference>
<evidence type="ECO:0000256" key="4">
    <source>
        <dbReference type="ARBA" id="ARBA00023128"/>
    </source>
</evidence>
<gene>
    <name evidence="9" type="ORF">BB558_007642</name>
</gene>
<keyword evidence="10" id="KW-1185">Reference proteome</keyword>
<reference evidence="9 10" key="1">
    <citation type="journal article" date="2018" name="MBio">
        <title>Comparative Genomics Reveals the Core Gene Toolbox for the Fungus-Insect Symbiosis.</title>
        <authorList>
            <person name="Wang Y."/>
            <person name="Stata M."/>
            <person name="Wang W."/>
            <person name="Stajich J.E."/>
            <person name="White M.M."/>
            <person name="Moncalvo J.M."/>
        </authorList>
    </citation>
    <scope>NUCLEOTIDE SEQUENCE [LARGE SCALE GENOMIC DNA]</scope>
    <source>
        <strain evidence="9 10">AUS-126-30</strain>
    </source>
</reference>
<dbReference type="SMART" id="SM00358">
    <property type="entry name" value="DSRM"/>
    <property type="match status" value="1"/>
</dbReference>
<dbReference type="InterPro" id="IPR036389">
    <property type="entry name" value="RNase_III_sf"/>
</dbReference>
<dbReference type="InterPro" id="IPR044443">
    <property type="entry name" value="Ribosomal_mL44_DSRM_fung"/>
</dbReference>
<dbReference type="PROSITE" id="PS50142">
    <property type="entry name" value="RNASE_3_2"/>
    <property type="match status" value="1"/>
</dbReference>
<dbReference type="GO" id="GO:0003725">
    <property type="term" value="F:double-stranded RNA binding"/>
    <property type="evidence" value="ECO:0007669"/>
    <property type="project" value="InterPro"/>
</dbReference>
<dbReference type="SUPFAM" id="SSF69065">
    <property type="entry name" value="RNase III domain-like"/>
    <property type="match status" value="1"/>
</dbReference>
<evidence type="ECO:0000256" key="7">
    <source>
        <dbReference type="ARBA" id="ARBA00035187"/>
    </source>
</evidence>
<proteinExistence type="inferred from homology"/>
<dbReference type="GO" id="GO:0005762">
    <property type="term" value="C:mitochondrial large ribosomal subunit"/>
    <property type="evidence" value="ECO:0007669"/>
    <property type="project" value="InterPro"/>
</dbReference>